<evidence type="ECO:0000256" key="8">
    <source>
        <dbReference type="ARBA" id="ARBA00023242"/>
    </source>
</evidence>
<dbReference type="InterPro" id="IPR032042">
    <property type="entry name" value="POT1PC"/>
</dbReference>
<name>A0AAN9BBS9_9CAEN</name>
<evidence type="ECO:0000256" key="6">
    <source>
        <dbReference type="ARBA" id="ARBA00022895"/>
    </source>
</evidence>
<proteinExistence type="inferred from homology"/>
<keyword evidence="7" id="KW-0238">DNA-binding</keyword>
<dbReference type="InterPro" id="IPR011564">
    <property type="entry name" value="Telomer_end-bd_POT1/Cdc13"/>
</dbReference>
<evidence type="ECO:0000313" key="12">
    <source>
        <dbReference type="Proteomes" id="UP001374579"/>
    </source>
</evidence>
<comment type="caution">
    <text evidence="11">The sequence shown here is derived from an EMBL/GenBank/DDBJ whole genome shotgun (WGS) entry which is preliminary data.</text>
</comment>
<accession>A0AAN9BBS9</accession>
<dbReference type="PANTHER" id="PTHR14513:SF0">
    <property type="entry name" value="PROTECTION OF TELOMERES PROTEIN 1"/>
    <property type="match status" value="1"/>
</dbReference>
<evidence type="ECO:0000256" key="3">
    <source>
        <dbReference type="ARBA" id="ARBA00008442"/>
    </source>
</evidence>
<dbReference type="Pfam" id="PF16686">
    <property type="entry name" value="POT1PC"/>
    <property type="match status" value="1"/>
</dbReference>
<evidence type="ECO:0000256" key="2">
    <source>
        <dbReference type="ARBA" id="ARBA00004574"/>
    </source>
</evidence>
<evidence type="ECO:0000256" key="7">
    <source>
        <dbReference type="ARBA" id="ARBA00023125"/>
    </source>
</evidence>
<keyword evidence="5" id="KW-0158">Chromosome</keyword>
<dbReference type="SMART" id="SM00976">
    <property type="entry name" value="Telo_bind"/>
    <property type="match status" value="1"/>
</dbReference>
<reference evidence="11 12" key="1">
    <citation type="submission" date="2024-02" db="EMBL/GenBank/DDBJ databases">
        <title>Chromosome-scale genome assembly of the rough periwinkle Littorina saxatilis.</title>
        <authorList>
            <person name="De Jode A."/>
            <person name="Faria R."/>
            <person name="Formenti G."/>
            <person name="Sims Y."/>
            <person name="Smith T.P."/>
            <person name="Tracey A."/>
            <person name="Wood J.M.D."/>
            <person name="Zagrodzka Z.B."/>
            <person name="Johannesson K."/>
            <person name="Butlin R.K."/>
            <person name="Leder E.H."/>
        </authorList>
    </citation>
    <scope>NUCLEOTIDE SEQUENCE [LARGE SCALE GENOMIC DNA]</scope>
    <source>
        <strain evidence="11">Snail1</strain>
        <tissue evidence="11">Muscle</tissue>
    </source>
</reference>
<keyword evidence="12" id="KW-1185">Reference proteome</keyword>
<dbReference type="AlphaFoldDB" id="A0AAN9BBS9"/>
<dbReference type="Gene3D" id="2.40.50.140">
    <property type="entry name" value="Nucleic acid-binding proteins"/>
    <property type="match status" value="2"/>
</dbReference>
<comment type="subcellular location">
    <subcellularLocation>
        <location evidence="2">Chromosome</location>
        <location evidence="2">Telomere</location>
    </subcellularLocation>
    <subcellularLocation>
        <location evidence="1">Nucleus</location>
    </subcellularLocation>
</comment>
<dbReference type="GO" id="GO:0098505">
    <property type="term" value="F:G-rich strand telomeric DNA binding"/>
    <property type="evidence" value="ECO:0007669"/>
    <property type="project" value="TreeGrafter"/>
</dbReference>
<dbReference type="InterPro" id="IPR012340">
    <property type="entry name" value="NA-bd_OB-fold"/>
</dbReference>
<dbReference type="InterPro" id="IPR028389">
    <property type="entry name" value="POT1"/>
</dbReference>
<sequence>MNTKYRKYYKYSRIAVVKSGEPGIHNVFGVVKFTKVPSKTQGTDFSQVISITDESLAETDRLVINLFYKTTDQFPPVAVGDVIRFHRLQVDQVYGEMKGRPSAGFSWLCVNEDVDQPAASSSSFLYTQQHKDRVMELVSWSKEQKWIETGSATTCLCHLVAGQFCDLVCQVVGTVVEEDGVCFVARVWDGSRCQHPVVCTERELDKVDYRLEDTAADLAVDIWIYDNHFHHYQSTQPGQFIKLCNLHAAVHKGEQSKTSSSAALPTLELTLHRGTSYGRGLVLLNTQSPHIKDVKRKMDSCISSGSKTQGRPAERQSESSQASSVGGAGVDDGQRALTPVLAAGCSVNTGEAGCSHWDCGKPVHRSRERERTAVVVSSSSQDTAVLEHVNVEREEELGEGEGFNSGNPASEHGHAPVGGVRTAGKDQPSPHSSAETCMLQTASIISGHQHISHSSLSDVLTSKVPSKFRVLAHLVEFYPDTVDPSHFLRQLCPACFLLKSVSLGLTCDGEMESDIPSLKQTDLSLPYTSTRKLAGLCGGKFADWDADTENTTLCPRCLKDGKCVSLEVIYMLRLVLRDSSGRHMAANVWRDQAVTFFRGVEPEAVLKDKGVLQELVSTLRSLRVPQDPQKPFPPRLDCCLFSYSATGEPAFHMFDTILV</sequence>
<feature type="domain" description="Telomeric single stranded DNA binding POT1/Cdc13" evidence="10">
    <location>
        <begin position="11"/>
        <end position="142"/>
    </location>
</feature>
<dbReference type="GO" id="GO:0016233">
    <property type="term" value="P:telomere capping"/>
    <property type="evidence" value="ECO:0007669"/>
    <property type="project" value="TreeGrafter"/>
</dbReference>
<gene>
    <name evidence="11" type="ORF">V1264_020046</name>
</gene>
<comment type="similarity">
    <text evidence="3">Belongs to the telombin family.</text>
</comment>
<dbReference type="EMBL" id="JBAMIC010000010">
    <property type="protein sequence ID" value="KAK7101709.1"/>
    <property type="molecule type" value="Genomic_DNA"/>
</dbReference>
<keyword evidence="8" id="KW-0539">Nucleus</keyword>
<feature type="region of interest" description="Disordered" evidence="9">
    <location>
        <begin position="294"/>
        <end position="331"/>
    </location>
</feature>
<dbReference type="Proteomes" id="UP001374579">
    <property type="component" value="Unassembled WGS sequence"/>
</dbReference>
<evidence type="ECO:0000256" key="9">
    <source>
        <dbReference type="SAM" id="MobiDB-lite"/>
    </source>
</evidence>
<evidence type="ECO:0000259" key="10">
    <source>
        <dbReference type="SMART" id="SM00976"/>
    </source>
</evidence>
<dbReference type="PANTHER" id="PTHR14513">
    <property type="entry name" value="PROTECTION OF TELOMERES 1"/>
    <property type="match status" value="1"/>
</dbReference>
<dbReference type="Pfam" id="PF02765">
    <property type="entry name" value="POT1"/>
    <property type="match status" value="1"/>
</dbReference>
<dbReference type="CDD" id="cd04497">
    <property type="entry name" value="hPOT1_OB1_like"/>
    <property type="match status" value="1"/>
</dbReference>
<organism evidence="11 12">
    <name type="scientific">Littorina saxatilis</name>
    <dbReference type="NCBI Taxonomy" id="31220"/>
    <lineage>
        <taxon>Eukaryota</taxon>
        <taxon>Metazoa</taxon>
        <taxon>Spiralia</taxon>
        <taxon>Lophotrochozoa</taxon>
        <taxon>Mollusca</taxon>
        <taxon>Gastropoda</taxon>
        <taxon>Caenogastropoda</taxon>
        <taxon>Littorinimorpha</taxon>
        <taxon>Littorinoidea</taxon>
        <taxon>Littorinidae</taxon>
        <taxon>Littorina</taxon>
    </lineage>
</organism>
<feature type="region of interest" description="Disordered" evidence="9">
    <location>
        <begin position="395"/>
        <end position="435"/>
    </location>
</feature>
<dbReference type="SUPFAM" id="SSF50249">
    <property type="entry name" value="Nucleic acid-binding proteins"/>
    <property type="match status" value="2"/>
</dbReference>
<keyword evidence="6" id="KW-0779">Telomere</keyword>
<evidence type="ECO:0000256" key="5">
    <source>
        <dbReference type="ARBA" id="ARBA00022454"/>
    </source>
</evidence>
<dbReference type="GO" id="GO:0000783">
    <property type="term" value="C:nuclear telomere cap complex"/>
    <property type="evidence" value="ECO:0007669"/>
    <property type="project" value="TreeGrafter"/>
</dbReference>
<dbReference type="GO" id="GO:0010521">
    <property type="term" value="F:telomerase inhibitor activity"/>
    <property type="evidence" value="ECO:0007669"/>
    <property type="project" value="TreeGrafter"/>
</dbReference>
<evidence type="ECO:0000313" key="11">
    <source>
        <dbReference type="EMBL" id="KAK7101709.1"/>
    </source>
</evidence>
<dbReference type="GO" id="GO:0032210">
    <property type="term" value="P:regulation of telomere maintenance via telomerase"/>
    <property type="evidence" value="ECO:0007669"/>
    <property type="project" value="TreeGrafter"/>
</dbReference>
<evidence type="ECO:0000256" key="4">
    <source>
        <dbReference type="ARBA" id="ARBA00015253"/>
    </source>
</evidence>
<protein>
    <recommendedName>
        <fullName evidence="4">Protection of telomeres protein 1</fullName>
    </recommendedName>
</protein>
<evidence type="ECO:0000256" key="1">
    <source>
        <dbReference type="ARBA" id="ARBA00004123"/>
    </source>
</evidence>